<feature type="region of interest" description="Disordered" evidence="3">
    <location>
        <begin position="234"/>
        <end position="261"/>
    </location>
</feature>
<evidence type="ECO:0000256" key="1">
    <source>
        <dbReference type="ARBA" id="ARBA00006397"/>
    </source>
</evidence>
<dbReference type="InterPro" id="IPR036390">
    <property type="entry name" value="WH_DNA-bd_sf"/>
</dbReference>
<dbReference type="Pfam" id="PF01399">
    <property type="entry name" value="PCI"/>
    <property type="match status" value="1"/>
</dbReference>
<evidence type="ECO:0000256" key="3">
    <source>
        <dbReference type="SAM" id="MobiDB-lite"/>
    </source>
</evidence>
<dbReference type="Pfam" id="PF22241">
    <property type="entry name" value="PSMD12-CSN4_N"/>
    <property type="match status" value="1"/>
</dbReference>
<dbReference type="PANTHER" id="PTHR10855">
    <property type="entry name" value="26S PROTEASOME NON-ATPASE REGULATORY SUBUNIT 12/COP9 SIGNALOSOME COMPLEX SUBUNIT 4"/>
    <property type="match status" value="1"/>
</dbReference>
<dbReference type="GO" id="GO:0000502">
    <property type="term" value="C:proteasome complex"/>
    <property type="evidence" value="ECO:0007669"/>
    <property type="project" value="UniProtKB-KW"/>
</dbReference>
<name>A0ABQ8U633_9EUKA</name>
<dbReference type="InterPro" id="IPR000717">
    <property type="entry name" value="PCI_dom"/>
</dbReference>
<dbReference type="Pfam" id="PF18098">
    <property type="entry name" value="RPN5_C"/>
    <property type="match status" value="1"/>
</dbReference>
<evidence type="ECO:0000313" key="5">
    <source>
        <dbReference type="EMBL" id="KAJ4454811.1"/>
    </source>
</evidence>
<reference evidence="5" key="1">
    <citation type="journal article" date="2022" name="bioRxiv">
        <title>Genomics of Preaxostyla Flagellates Illuminates Evolutionary Transitions and the Path Towards Mitochondrial Loss.</title>
        <authorList>
            <person name="Novak L.V.F."/>
            <person name="Treitli S.C."/>
            <person name="Pyrih J."/>
            <person name="Halakuc P."/>
            <person name="Pipaliya S.V."/>
            <person name="Vacek V."/>
            <person name="Brzon O."/>
            <person name="Soukal P."/>
            <person name="Eme L."/>
            <person name="Dacks J.B."/>
            <person name="Karnkowska A."/>
            <person name="Elias M."/>
            <person name="Hampl V."/>
        </authorList>
    </citation>
    <scope>NUCLEOTIDE SEQUENCE</scope>
    <source>
        <strain evidence="5">RCP-MX</strain>
    </source>
</reference>
<dbReference type="PANTHER" id="PTHR10855:SF1">
    <property type="entry name" value="26S PROTEASOME NON-ATPASE REGULATORY SUBUNIT 12"/>
    <property type="match status" value="1"/>
</dbReference>
<evidence type="ECO:0000256" key="2">
    <source>
        <dbReference type="ARBA" id="ARBA00022942"/>
    </source>
</evidence>
<dbReference type="SMART" id="SM00088">
    <property type="entry name" value="PINT"/>
    <property type="match status" value="1"/>
</dbReference>
<comment type="caution">
    <text evidence="5">The sequence shown here is derived from an EMBL/GenBank/DDBJ whole genome shotgun (WGS) entry which is preliminary data.</text>
</comment>
<dbReference type="InterPro" id="IPR036388">
    <property type="entry name" value="WH-like_DNA-bd_sf"/>
</dbReference>
<feature type="domain" description="PCI" evidence="4">
    <location>
        <begin position="369"/>
        <end position="448"/>
    </location>
</feature>
<comment type="similarity">
    <text evidence="1">Belongs to the proteasome subunit p55 family.</text>
</comment>
<protein>
    <submittedName>
        <fullName evidence="5">26S proteasome non-ATPase regulatory subunit 12</fullName>
    </submittedName>
</protein>
<feature type="compositionally biased region" description="Low complexity" evidence="3">
    <location>
        <begin position="236"/>
        <end position="247"/>
    </location>
</feature>
<dbReference type="InterPro" id="IPR054559">
    <property type="entry name" value="PSMD12-CSN4-like_N"/>
</dbReference>
<dbReference type="Proteomes" id="UP001141327">
    <property type="component" value="Unassembled WGS sequence"/>
</dbReference>
<sequence>MEDRIQALKDRNCVSETVAFYKQQVRTEHDSNAIELGLAILRHLFDSHQYDQLVTIVAELATVRSTKMKILGSLVDEAMKYLKVLPFELKVNLIKTLTAVTAGKMELENQHIQLVRVHAQTLEEHNQLKEAADILNELQIETVGALTAEERTLFVLEQLRVTLDAEQWILAPLLARKVNKSTLGDNQEKYYRLLIRLHQHEHSYLDIARDYLSIVTACGAPACACRRHRRPEGAHEATATATSAAPARARHGSQTGRQGCRARGRHALGKALMNLQLAALYGLLAPYDIEQNQLLIRLAQDETLQKEVPLLKMVVDVFLADEIIRWSSFAPAVQPAMMSTAVFAPQPDEAPAAATTTTAAATAQPPTSARWEEFHQRVTDHDIRVIAKFYDRIHIAHFAELLDLTPEVAEQALAKLVTDHVVFARIDRPKGLVTFTRERQPADVLNEWSNDLSGVLAKVERVTRLIEKERMVHKQETEAATSAAADQ</sequence>
<dbReference type="EMBL" id="JAPMOS010000132">
    <property type="protein sequence ID" value="KAJ4454811.1"/>
    <property type="molecule type" value="Genomic_DNA"/>
</dbReference>
<dbReference type="InterPro" id="IPR040896">
    <property type="entry name" value="RPN5_C"/>
</dbReference>
<organism evidence="5 6">
    <name type="scientific">Paratrimastix pyriformis</name>
    <dbReference type="NCBI Taxonomy" id="342808"/>
    <lineage>
        <taxon>Eukaryota</taxon>
        <taxon>Metamonada</taxon>
        <taxon>Preaxostyla</taxon>
        <taxon>Paratrimastigidae</taxon>
        <taxon>Paratrimastix</taxon>
    </lineage>
</organism>
<evidence type="ECO:0000313" key="6">
    <source>
        <dbReference type="Proteomes" id="UP001141327"/>
    </source>
</evidence>
<accession>A0ABQ8U633</accession>
<proteinExistence type="inferred from homology"/>
<gene>
    <name evidence="5" type="ORF">PAPYR_10374</name>
</gene>
<evidence type="ECO:0000259" key="4">
    <source>
        <dbReference type="SMART" id="SM00088"/>
    </source>
</evidence>
<keyword evidence="6" id="KW-1185">Reference proteome</keyword>
<keyword evidence="2 5" id="KW-0647">Proteasome</keyword>
<dbReference type="Gene3D" id="1.10.10.10">
    <property type="entry name" value="Winged helix-like DNA-binding domain superfamily/Winged helix DNA-binding domain"/>
    <property type="match status" value="1"/>
</dbReference>
<dbReference type="InterPro" id="IPR040134">
    <property type="entry name" value="PSMD12/CSN4"/>
</dbReference>
<dbReference type="SUPFAM" id="SSF46785">
    <property type="entry name" value="Winged helix' DNA-binding domain"/>
    <property type="match status" value="1"/>
</dbReference>